<evidence type="ECO:0000256" key="6">
    <source>
        <dbReference type="ARBA" id="ARBA00022962"/>
    </source>
</evidence>
<dbReference type="Pfam" id="PF00733">
    <property type="entry name" value="Asn_synthase"/>
    <property type="match status" value="1"/>
</dbReference>
<name>A0A7U4SS30_9BURK</name>
<evidence type="ECO:0000256" key="1">
    <source>
        <dbReference type="ARBA" id="ARBA00005187"/>
    </source>
</evidence>
<dbReference type="PANTHER" id="PTHR43284">
    <property type="entry name" value="ASPARAGINE SYNTHETASE (GLUTAMINE-HYDROLYZING)"/>
    <property type="match status" value="1"/>
</dbReference>
<dbReference type="Gene3D" id="3.60.20.10">
    <property type="entry name" value="Glutamine Phosphoribosylpyrophosphate, subunit 1, domain 1"/>
    <property type="match status" value="1"/>
</dbReference>
<dbReference type="CDD" id="cd01991">
    <property type="entry name" value="Asn_synthase_B_C"/>
    <property type="match status" value="1"/>
</dbReference>
<evidence type="ECO:0000313" key="9">
    <source>
        <dbReference type="Proteomes" id="UP000594943"/>
    </source>
</evidence>
<dbReference type="InterPro" id="IPR014729">
    <property type="entry name" value="Rossmann-like_a/b/a_fold"/>
</dbReference>
<organism evidence="8 9">
    <name type="scientific">Burkholderia humptydooensis</name>
    <dbReference type="NCBI Taxonomy" id="430531"/>
    <lineage>
        <taxon>Bacteria</taxon>
        <taxon>Pseudomonadati</taxon>
        <taxon>Pseudomonadota</taxon>
        <taxon>Betaproteobacteria</taxon>
        <taxon>Burkholderiales</taxon>
        <taxon>Burkholderiaceae</taxon>
        <taxon>Burkholderia</taxon>
        <taxon>pseudomallei group</taxon>
    </lineage>
</organism>
<dbReference type="Gene3D" id="3.40.50.620">
    <property type="entry name" value="HUPs"/>
    <property type="match status" value="1"/>
</dbReference>
<dbReference type="InterPro" id="IPR001962">
    <property type="entry name" value="Asn_synthase"/>
</dbReference>
<dbReference type="PANTHER" id="PTHR43284:SF1">
    <property type="entry name" value="ASPARAGINE SYNTHETASE"/>
    <property type="match status" value="1"/>
</dbReference>
<dbReference type="InterPro" id="IPR006426">
    <property type="entry name" value="Asn_synth_AEB"/>
</dbReference>
<dbReference type="KEGG" id="bhg:I6G56_11085"/>
<dbReference type="SUPFAM" id="SSF56235">
    <property type="entry name" value="N-terminal nucleophile aminohydrolases (Ntn hydrolases)"/>
    <property type="match status" value="1"/>
</dbReference>
<dbReference type="EMBL" id="CP065686">
    <property type="protein sequence ID" value="QPS42181.1"/>
    <property type="molecule type" value="Genomic_DNA"/>
</dbReference>
<gene>
    <name evidence="8" type="primary">asnB</name>
    <name evidence="8" type="ORF">I6G56_11085</name>
</gene>
<comment type="similarity">
    <text evidence="2">Belongs to the asparagine synthetase family.</text>
</comment>
<sequence>MCGIAAIYSYRSEGPLVSADELVKIRQAMTLRGPDGAGLWVSEERNIGLAHRRLAIVDLTENGAQPMTTKDGRLSVTFNGEIYNYRELRARLTEKGHAFFSDSDTEVLLHAYREYGQDMVDHLRGMFAFAIWDQEIRGLFLGRDHFGIKPLYYHDDGKSIRVASQVKALLAGGAIQPDPEPAGLVGFYLWGCVPEPYTLYHKLFALPAGHTLWVDQDGPRAPKRYFDLAETLGTAASQQARAPVEEALRNAVKDSVKHHLIADVPVGVFLSAGLDSATLTALSAEEVTHIQAITLGFTEYKNTLDDETPLAGKIAAHYACRHQIAHIDQRDFAEDLPAILQAMDQPSIDGINTYFVARAAARAGLKVALSGVGGDELLGGYPSFRHVPQLVRRVRPIARPPGIGKVFRWVSAPILKHTTSPKFASLFEYGGSYGGAYLLRRGLFMPWELPQFLGSKLVREGWAKLRPIARMDEWVSSVKVPHAKVTALETAFYMRNMLLRDSDWAGMAHSLEIRTPLVDIALFRTMAPYLCGTGAPPSKRQLAQCARIALPDAVLNRPKTGFCIPVAQWLNTQGTSKQQRGLRGWATRVMDDFTLHGSA</sequence>
<dbReference type="Proteomes" id="UP000594943">
    <property type="component" value="Chromosome 1"/>
</dbReference>
<dbReference type="InterPro" id="IPR051786">
    <property type="entry name" value="ASN_synthetase/amidase"/>
</dbReference>
<keyword evidence="4" id="KW-0547">Nucleotide-binding</keyword>
<dbReference type="GO" id="GO:0004066">
    <property type="term" value="F:asparagine synthase (glutamine-hydrolyzing) activity"/>
    <property type="evidence" value="ECO:0007669"/>
    <property type="project" value="UniProtKB-EC"/>
</dbReference>
<dbReference type="InterPro" id="IPR033738">
    <property type="entry name" value="AsnB_N"/>
</dbReference>
<comment type="catalytic activity">
    <reaction evidence="7">
        <text>L-aspartate + L-glutamine + ATP + H2O = L-asparagine + L-glutamate + AMP + diphosphate + H(+)</text>
        <dbReference type="Rhea" id="RHEA:12228"/>
        <dbReference type="ChEBI" id="CHEBI:15377"/>
        <dbReference type="ChEBI" id="CHEBI:15378"/>
        <dbReference type="ChEBI" id="CHEBI:29985"/>
        <dbReference type="ChEBI" id="CHEBI:29991"/>
        <dbReference type="ChEBI" id="CHEBI:30616"/>
        <dbReference type="ChEBI" id="CHEBI:33019"/>
        <dbReference type="ChEBI" id="CHEBI:58048"/>
        <dbReference type="ChEBI" id="CHEBI:58359"/>
        <dbReference type="ChEBI" id="CHEBI:456215"/>
        <dbReference type="EC" id="6.3.5.4"/>
    </reaction>
</comment>
<dbReference type="SUPFAM" id="SSF52402">
    <property type="entry name" value="Adenine nucleotide alpha hydrolases-like"/>
    <property type="match status" value="1"/>
</dbReference>
<comment type="pathway">
    <text evidence="1">Amino-acid biosynthesis; L-asparagine biosynthesis; L-asparagine from L-aspartate (L-Gln route): step 1/1.</text>
</comment>
<accession>A0A7U4SS30</accession>
<evidence type="ECO:0000256" key="5">
    <source>
        <dbReference type="ARBA" id="ARBA00022840"/>
    </source>
</evidence>
<evidence type="ECO:0000256" key="2">
    <source>
        <dbReference type="ARBA" id="ARBA00005752"/>
    </source>
</evidence>
<dbReference type="GO" id="GO:0005524">
    <property type="term" value="F:ATP binding"/>
    <property type="evidence" value="ECO:0007669"/>
    <property type="project" value="UniProtKB-KW"/>
</dbReference>
<dbReference type="AlphaFoldDB" id="A0A7U4SS30"/>
<dbReference type="InterPro" id="IPR029055">
    <property type="entry name" value="Ntn_hydrolases_N"/>
</dbReference>
<reference evidence="8 9" key="1">
    <citation type="submission" date="2020-12" db="EMBL/GenBank/DDBJ databases">
        <title>FDA dAtabase for Regulatory Grade micrObial Sequences (FDA-ARGOS): Supporting development and validation of Infectious Disease Dx tests.</title>
        <authorList>
            <person name="Nelson B."/>
            <person name="Plummer A."/>
            <person name="Tallon L."/>
            <person name="Sadzewicz L."/>
            <person name="Zhao X."/>
            <person name="Boylan J."/>
            <person name="Ott S."/>
            <person name="Bowen H."/>
            <person name="Vavikolanu K."/>
            <person name="Mehta A."/>
            <person name="Aluvathingal J."/>
            <person name="Nadendla S."/>
            <person name="Myers T."/>
            <person name="Yan Y."/>
            <person name="Sichtig H."/>
        </authorList>
    </citation>
    <scope>NUCLEOTIDE SEQUENCE [LARGE SCALE GENOMIC DNA]</scope>
    <source>
        <strain evidence="8 9">FDAARGOS_899</strain>
    </source>
</reference>
<evidence type="ECO:0000313" key="8">
    <source>
        <dbReference type="EMBL" id="QPS42181.1"/>
    </source>
</evidence>
<keyword evidence="8" id="KW-0436">Ligase</keyword>
<dbReference type="GO" id="GO:0006529">
    <property type="term" value="P:asparagine biosynthetic process"/>
    <property type="evidence" value="ECO:0007669"/>
    <property type="project" value="InterPro"/>
</dbReference>
<accession>A0A7T2TY98</accession>
<dbReference type="EC" id="6.3.5.4" evidence="3"/>
<protein>
    <recommendedName>
        <fullName evidence="3">asparagine synthase (glutamine-hydrolyzing)</fullName>
        <ecNumber evidence="3">6.3.5.4</ecNumber>
    </recommendedName>
</protein>
<keyword evidence="6" id="KW-0315">Glutamine amidotransferase</keyword>
<dbReference type="InterPro" id="IPR017932">
    <property type="entry name" value="GATase_2_dom"/>
</dbReference>
<dbReference type="PIRSF" id="PIRSF001589">
    <property type="entry name" value="Asn_synthetase_glu-h"/>
    <property type="match status" value="1"/>
</dbReference>
<evidence type="ECO:0000256" key="7">
    <source>
        <dbReference type="ARBA" id="ARBA00048741"/>
    </source>
</evidence>
<proteinExistence type="inferred from homology"/>
<dbReference type="NCBIfam" id="TIGR01536">
    <property type="entry name" value="asn_synth_AEB"/>
    <property type="match status" value="1"/>
</dbReference>
<dbReference type="CDD" id="cd00712">
    <property type="entry name" value="AsnB"/>
    <property type="match status" value="1"/>
</dbReference>
<evidence type="ECO:0000256" key="4">
    <source>
        <dbReference type="ARBA" id="ARBA00022741"/>
    </source>
</evidence>
<dbReference type="Pfam" id="PF13537">
    <property type="entry name" value="GATase_7"/>
    <property type="match status" value="1"/>
</dbReference>
<keyword evidence="5" id="KW-0067">ATP-binding</keyword>
<dbReference type="RefSeq" id="WP_006026806.1">
    <property type="nucleotide sequence ID" value="NZ_CP013380.1"/>
</dbReference>
<dbReference type="GO" id="GO:0005829">
    <property type="term" value="C:cytosol"/>
    <property type="evidence" value="ECO:0007669"/>
    <property type="project" value="TreeGrafter"/>
</dbReference>
<dbReference type="PROSITE" id="PS51278">
    <property type="entry name" value="GATASE_TYPE_2"/>
    <property type="match status" value="1"/>
</dbReference>
<evidence type="ECO:0000256" key="3">
    <source>
        <dbReference type="ARBA" id="ARBA00012737"/>
    </source>
</evidence>